<dbReference type="InterPro" id="IPR050582">
    <property type="entry name" value="HAD-like_SerB"/>
</dbReference>
<dbReference type="RefSeq" id="WP_031573233.1">
    <property type="nucleotide sequence ID" value="NZ_DAMAXS010000033.1"/>
</dbReference>
<gene>
    <name evidence="12" type="ORF">SAMN05421804_101328</name>
</gene>
<dbReference type="PANTHER" id="PTHR43344:SF2">
    <property type="entry name" value="PHOSPHOSERINE PHOSPHATASE"/>
    <property type="match status" value="1"/>
</dbReference>
<comment type="pathway">
    <text evidence="2">Amino-acid biosynthesis; L-serine biosynthesis; L-serine from 3-phospho-D-glycerate: step 3/3.</text>
</comment>
<sequence>MQTAAFFDIDGTLYREVFMKELFKRMIRSEIIREEEWYKEVKPYYDQYDRRVGSYDDYLLRMATIYTDAIKGYHRSFIEHIIHNVVRDMGLRNYLFTRNRIKWHKNQGHKVLTISGSPIELVKEMAKLHDFDDYRGSIYPVDDKERYTGEVIPMWDSKSKQKAIYEFKEKYDIDLDASYAYGDTAGDFSMFQLVGHPVLVNPTKELVNLVLSDPEVKHKAEVAVERKDLIYRVKIEELAVD</sequence>
<evidence type="ECO:0000256" key="5">
    <source>
        <dbReference type="ARBA" id="ARBA00022605"/>
    </source>
</evidence>
<dbReference type="EMBL" id="FNDZ01000001">
    <property type="protein sequence ID" value="SDH96346.1"/>
    <property type="molecule type" value="Genomic_DNA"/>
</dbReference>
<dbReference type="Gene3D" id="3.40.50.1000">
    <property type="entry name" value="HAD superfamily/HAD-like"/>
    <property type="match status" value="1"/>
</dbReference>
<dbReference type="InterPro" id="IPR023214">
    <property type="entry name" value="HAD_sf"/>
</dbReference>
<evidence type="ECO:0000256" key="7">
    <source>
        <dbReference type="ARBA" id="ARBA00022801"/>
    </source>
</evidence>
<comment type="similarity">
    <text evidence="3">Belongs to the HAD-like hydrolase superfamily. SerB family.</text>
</comment>
<keyword evidence="9" id="KW-0718">Serine biosynthesis</keyword>
<keyword evidence="6" id="KW-0479">Metal-binding</keyword>
<accession>A0A1G8GPS5</accession>
<evidence type="ECO:0000256" key="9">
    <source>
        <dbReference type="ARBA" id="ARBA00023299"/>
    </source>
</evidence>
<organism evidence="12 13">
    <name type="scientific">Proteiniclasticum ruminis</name>
    <dbReference type="NCBI Taxonomy" id="398199"/>
    <lineage>
        <taxon>Bacteria</taxon>
        <taxon>Bacillati</taxon>
        <taxon>Bacillota</taxon>
        <taxon>Clostridia</taxon>
        <taxon>Eubacteriales</taxon>
        <taxon>Clostridiaceae</taxon>
        <taxon>Proteiniclasticum</taxon>
    </lineage>
</organism>
<comment type="catalytic activity">
    <reaction evidence="10">
        <text>O-phospho-L-serine + H2O = L-serine + phosphate</text>
        <dbReference type="Rhea" id="RHEA:21208"/>
        <dbReference type="ChEBI" id="CHEBI:15377"/>
        <dbReference type="ChEBI" id="CHEBI:33384"/>
        <dbReference type="ChEBI" id="CHEBI:43474"/>
        <dbReference type="ChEBI" id="CHEBI:57524"/>
        <dbReference type="EC" id="3.1.3.3"/>
    </reaction>
</comment>
<evidence type="ECO:0000256" key="8">
    <source>
        <dbReference type="ARBA" id="ARBA00022842"/>
    </source>
</evidence>
<evidence type="ECO:0000313" key="13">
    <source>
        <dbReference type="Proteomes" id="UP000183255"/>
    </source>
</evidence>
<dbReference type="SUPFAM" id="SSF56784">
    <property type="entry name" value="HAD-like"/>
    <property type="match status" value="1"/>
</dbReference>
<keyword evidence="7 12" id="KW-0378">Hydrolase</keyword>
<dbReference type="GO" id="GO:0000287">
    <property type="term" value="F:magnesium ion binding"/>
    <property type="evidence" value="ECO:0007669"/>
    <property type="project" value="TreeGrafter"/>
</dbReference>
<proteinExistence type="inferred from homology"/>
<keyword evidence="8" id="KW-0460">Magnesium</keyword>
<dbReference type="Proteomes" id="UP000183255">
    <property type="component" value="Unassembled WGS sequence"/>
</dbReference>
<evidence type="ECO:0000256" key="6">
    <source>
        <dbReference type="ARBA" id="ARBA00022723"/>
    </source>
</evidence>
<dbReference type="CDD" id="cd02612">
    <property type="entry name" value="HAD_PGPPase"/>
    <property type="match status" value="1"/>
</dbReference>
<keyword evidence="5" id="KW-0028">Amino-acid biosynthesis</keyword>
<evidence type="ECO:0000313" key="12">
    <source>
        <dbReference type="EMBL" id="SDH96346.1"/>
    </source>
</evidence>
<protein>
    <recommendedName>
        <fullName evidence="4">phosphoserine phosphatase</fullName>
        <ecNumber evidence="4">3.1.3.3</ecNumber>
    </recommendedName>
</protein>
<dbReference type="InterPro" id="IPR036412">
    <property type="entry name" value="HAD-like_sf"/>
</dbReference>
<dbReference type="AlphaFoldDB" id="A0A1G8GPS5"/>
<dbReference type="Gene3D" id="1.20.1440.100">
    <property type="entry name" value="SG protein - dephosphorylation function"/>
    <property type="match status" value="1"/>
</dbReference>
<dbReference type="NCBIfam" id="TIGR01490">
    <property type="entry name" value="HAD-SF-IB-hyp1"/>
    <property type="match status" value="1"/>
</dbReference>
<evidence type="ECO:0000256" key="1">
    <source>
        <dbReference type="ARBA" id="ARBA00001946"/>
    </source>
</evidence>
<reference evidence="12 13" key="1">
    <citation type="submission" date="2016-10" db="EMBL/GenBank/DDBJ databases">
        <authorList>
            <person name="de Groot N.N."/>
        </authorList>
    </citation>
    <scope>NUCLEOTIDE SEQUENCE [LARGE SCALE GENOMIC DNA]</scope>
    <source>
        <strain evidence="12 13">CGMCC 1.5058</strain>
    </source>
</reference>
<dbReference type="NCBIfam" id="TIGR01488">
    <property type="entry name" value="HAD-SF-IB"/>
    <property type="match status" value="1"/>
</dbReference>
<evidence type="ECO:0000256" key="4">
    <source>
        <dbReference type="ARBA" id="ARBA00012640"/>
    </source>
</evidence>
<dbReference type="GO" id="GO:0006564">
    <property type="term" value="P:L-serine biosynthetic process"/>
    <property type="evidence" value="ECO:0007669"/>
    <property type="project" value="UniProtKB-KW"/>
</dbReference>
<dbReference type="Pfam" id="PF12710">
    <property type="entry name" value="HAD"/>
    <property type="match status" value="1"/>
</dbReference>
<evidence type="ECO:0000256" key="2">
    <source>
        <dbReference type="ARBA" id="ARBA00005135"/>
    </source>
</evidence>
<evidence type="ECO:0000256" key="11">
    <source>
        <dbReference type="ARBA" id="ARBA00048523"/>
    </source>
</evidence>
<name>A0A1G8GPS5_9CLOT</name>
<dbReference type="EC" id="3.1.3.3" evidence="4"/>
<evidence type="ECO:0000256" key="10">
    <source>
        <dbReference type="ARBA" id="ARBA00048138"/>
    </source>
</evidence>
<dbReference type="InterPro" id="IPR006385">
    <property type="entry name" value="HAD_hydro_SerB1"/>
</dbReference>
<comment type="cofactor">
    <cofactor evidence="1">
        <name>Mg(2+)</name>
        <dbReference type="ChEBI" id="CHEBI:18420"/>
    </cofactor>
</comment>
<dbReference type="GO" id="GO:0036424">
    <property type="term" value="F:L-phosphoserine phosphatase activity"/>
    <property type="evidence" value="ECO:0007669"/>
    <property type="project" value="TreeGrafter"/>
</dbReference>
<dbReference type="PANTHER" id="PTHR43344">
    <property type="entry name" value="PHOSPHOSERINE PHOSPHATASE"/>
    <property type="match status" value="1"/>
</dbReference>
<comment type="catalytic activity">
    <reaction evidence="11">
        <text>O-phospho-D-serine + H2O = D-serine + phosphate</text>
        <dbReference type="Rhea" id="RHEA:24873"/>
        <dbReference type="ChEBI" id="CHEBI:15377"/>
        <dbReference type="ChEBI" id="CHEBI:35247"/>
        <dbReference type="ChEBI" id="CHEBI:43474"/>
        <dbReference type="ChEBI" id="CHEBI:58680"/>
        <dbReference type="EC" id="3.1.3.3"/>
    </reaction>
</comment>
<dbReference type="GO" id="GO:0005737">
    <property type="term" value="C:cytoplasm"/>
    <property type="evidence" value="ECO:0007669"/>
    <property type="project" value="TreeGrafter"/>
</dbReference>
<evidence type="ECO:0000256" key="3">
    <source>
        <dbReference type="ARBA" id="ARBA00009184"/>
    </source>
</evidence>